<gene>
    <name evidence="1" type="ORF">HU752_021760</name>
</gene>
<dbReference type="AlphaFoldDB" id="A0A9E6PI49"/>
<dbReference type="KEGG" id="pvw:HU752_021760"/>
<accession>A0A9E6PI49</accession>
<proteinExistence type="predicted"/>
<name>A0A9E6PI49_9PSED</name>
<dbReference type="EMBL" id="CP077093">
    <property type="protein sequence ID" value="QXI26543.1"/>
    <property type="molecule type" value="Genomic_DNA"/>
</dbReference>
<evidence type="ECO:0008006" key="3">
    <source>
        <dbReference type="Google" id="ProtNLM"/>
    </source>
</evidence>
<reference evidence="1 2" key="1">
    <citation type="journal article" date="2020" name="Microorganisms">
        <title>Reliable Identification of Environmental Pseudomonas Isolates Using the rpoD Gene.</title>
        <authorList>
            <consortium name="The Broad Institute Genome Sequencing Platform"/>
            <person name="Girard L."/>
            <person name="Lood C."/>
            <person name="Rokni-Zadeh H."/>
            <person name="van Noort V."/>
            <person name="Lavigne R."/>
            <person name="De Mot R."/>
        </authorList>
    </citation>
    <scope>NUCLEOTIDE SEQUENCE [LARGE SCALE GENOMIC DNA]</scope>
    <source>
        <strain evidence="1 2">RW8P3</strain>
    </source>
</reference>
<keyword evidence="2" id="KW-1185">Reference proteome</keyword>
<reference evidence="1 2" key="2">
    <citation type="journal article" date="2021" name="Microorganisms">
        <title>The Ever-Expanding Pseudomonas Genus: Description of 43 New Species and Partition of the Pseudomonas putida Group.</title>
        <authorList>
            <person name="Girard L."/>
            <person name="Lood C."/>
            <person name="Hofte M."/>
            <person name="Vandamme P."/>
            <person name="Rokni-Zadeh H."/>
            <person name="van Noort V."/>
            <person name="Lavigne R."/>
            <person name="De Mot R."/>
        </authorList>
    </citation>
    <scope>NUCLEOTIDE SEQUENCE [LARGE SCALE GENOMIC DNA]</scope>
    <source>
        <strain evidence="1 2">RW8P3</strain>
    </source>
</reference>
<dbReference type="Proteomes" id="UP000634530">
    <property type="component" value="Chromosome"/>
</dbReference>
<sequence length="195" mass="22448">MRLSRTPWLFAVPLLGGCQFLPHHEFFKAPENEPNPAWVRIVNYTQHSELFQFENGVRTGGLIRRNEFVLVHTQDKGMPKAGQDLTFNYYETQVRPDLETHVDMSYIGDRTDSCTVSARFTPKAGRYYQFLMESGYGVGKCTLYPTLIERDENGPGWHLSPNPDVTYGKGSNESQTSYFMELYRDPNYQGFNPGR</sequence>
<organism evidence="1 2">
    <name type="scientific">Pseudomonas vanderleydeniana</name>
    <dbReference type="NCBI Taxonomy" id="2745495"/>
    <lineage>
        <taxon>Bacteria</taxon>
        <taxon>Pseudomonadati</taxon>
        <taxon>Pseudomonadota</taxon>
        <taxon>Gammaproteobacteria</taxon>
        <taxon>Pseudomonadales</taxon>
        <taxon>Pseudomonadaceae</taxon>
        <taxon>Pseudomonas</taxon>
    </lineage>
</organism>
<dbReference type="RefSeq" id="WP_186675448.1">
    <property type="nucleotide sequence ID" value="NZ_CP077093.1"/>
</dbReference>
<protein>
    <recommendedName>
        <fullName evidence="3">Lipoprotein</fullName>
    </recommendedName>
</protein>
<evidence type="ECO:0000313" key="2">
    <source>
        <dbReference type="Proteomes" id="UP000634530"/>
    </source>
</evidence>
<dbReference type="PROSITE" id="PS51257">
    <property type="entry name" value="PROKAR_LIPOPROTEIN"/>
    <property type="match status" value="1"/>
</dbReference>
<evidence type="ECO:0000313" key="1">
    <source>
        <dbReference type="EMBL" id="QXI26543.1"/>
    </source>
</evidence>